<evidence type="ECO:0000313" key="2">
    <source>
        <dbReference type="EMBL" id="WRS38311.1"/>
    </source>
</evidence>
<protein>
    <recommendedName>
        <fullName evidence="4">DUF2188 domain-containing protein</fullName>
    </recommendedName>
</protein>
<dbReference type="Proteomes" id="UP001334732">
    <property type="component" value="Chromosome"/>
</dbReference>
<sequence length="91" mass="10277">MKQPIPETPADYDHTRIIERPDGFYWTDAATGEEYGPFATLLEAVQDMEYNADSDYEPGETIEEAEDEIGISDWIDPDTGEPGEESHRPPD</sequence>
<evidence type="ECO:0008006" key="4">
    <source>
        <dbReference type="Google" id="ProtNLM"/>
    </source>
</evidence>
<evidence type="ECO:0000256" key="1">
    <source>
        <dbReference type="SAM" id="MobiDB-lite"/>
    </source>
</evidence>
<feature type="region of interest" description="Disordered" evidence="1">
    <location>
        <begin position="65"/>
        <end position="91"/>
    </location>
</feature>
<evidence type="ECO:0000313" key="3">
    <source>
        <dbReference type="Proteomes" id="UP001334732"/>
    </source>
</evidence>
<name>A0ABZ1CG04_9PROT</name>
<dbReference type="EMBL" id="CP141769">
    <property type="protein sequence ID" value="WRS38311.1"/>
    <property type="molecule type" value="Genomic_DNA"/>
</dbReference>
<dbReference type="RefSeq" id="WP_324778840.1">
    <property type="nucleotide sequence ID" value="NZ_CP141769.1"/>
</dbReference>
<accession>A0ABZ1CG04</accession>
<gene>
    <name evidence="2" type="ORF">VA613_09865</name>
</gene>
<keyword evidence="3" id="KW-1185">Reference proteome</keyword>
<feature type="compositionally biased region" description="Acidic residues" evidence="1">
    <location>
        <begin position="65"/>
        <end position="83"/>
    </location>
</feature>
<reference evidence="2 3" key="1">
    <citation type="submission" date="2023-12" db="EMBL/GenBank/DDBJ databases">
        <title>Thiobacillus sedimentum sp. nov., a chemolithoautotrophic sulfur-oxidizing bacterium isolated from freshwater sediment.</title>
        <authorList>
            <person name="Luo J."/>
            <person name="Dai C."/>
        </authorList>
    </citation>
    <scope>NUCLEOTIDE SEQUENCE [LARGE SCALE GENOMIC DNA]</scope>
    <source>
        <strain evidence="2 3">SCUT-2</strain>
    </source>
</reference>
<organism evidence="2 3">
    <name type="scientific">Thiobacillus sedimenti</name>
    <dbReference type="NCBI Taxonomy" id="3110231"/>
    <lineage>
        <taxon>Bacteria</taxon>
        <taxon>Pseudomonadati</taxon>
        <taxon>Pseudomonadota</taxon>
        <taxon>Betaproteobacteria</taxon>
        <taxon>Nitrosomonadales</taxon>
        <taxon>Thiobacillaceae</taxon>
        <taxon>Thiobacillus</taxon>
    </lineage>
</organism>
<proteinExistence type="predicted"/>